<dbReference type="SUPFAM" id="SSF52833">
    <property type="entry name" value="Thioredoxin-like"/>
    <property type="match status" value="1"/>
</dbReference>
<dbReference type="PANTHER" id="PTHR42852:SF6">
    <property type="entry name" value="THIOL:DISULFIDE INTERCHANGE PROTEIN DSBE"/>
    <property type="match status" value="1"/>
</dbReference>
<dbReference type="PROSITE" id="PS00194">
    <property type="entry name" value="THIOREDOXIN_1"/>
    <property type="match status" value="1"/>
</dbReference>
<evidence type="ECO:0000313" key="7">
    <source>
        <dbReference type="Proteomes" id="UP000031408"/>
    </source>
</evidence>
<evidence type="ECO:0000256" key="2">
    <source>
        <dbReference type="ARBA" id="ARBA00022748"/>
    </source>
</evidence>
<proteinExistence type="predicted"/>
<sequence length="186" mass="21189">MWATIAQVIENYDVVEKSLNAMTPEVQNSFYGKFVAERVAVSKIGKVGLPAMDFVQADTTGKPVTLSSFRGKYVLVDFWASWCGPCRKENPNIVAAFDKFRSKNFTILGVSLDNNREKWLRAIADDQLTWTHVSDLKYWQNEVAVMYRIQSIPQNFLIDPDGKIIGKNLRGEELQQKLCELFGCKE</sequence>
<dbReference type="GO" id="GO:0016209">
    <property type="term" value="F:antioxidant activity"/>
    <property type="evidence" value="ECO:0007669"/>
    <property type="project" value="InterPro"/>
</dbReference>
<dbReference type="Pfam" id="PF00578">
    <property type="entry name" value="AhpC-TSA"/>
    <property type="match status" value="1"/>
</dbReference>
<organism evidence="6 7">
    <name type="scientific">Flavihumibacter solisilvae</name>
    <dbReference type="NCBI Taxonomy" id="1349421"/>
    <lineage>
        <taxon>Bacteria</taxon>
        <taxon>Pseudomonadati</taxon>
        <taxon>Bacteroidota</taxon>
        <taxon>Chitinophagia</taxon>
        <taxon>Chitinophagales</taxon>
        <taxon>Chitinophagaceae</taxon>
        <taxon>Flavihumibacter</taxon>
    </lineage>
</organism>
<dbReference type="InterPro" id="IPR036249">
    <property type="entry name" value="Thioredoxin-like_sf"/>
</dbReference>
<evidence type="ECO:0000259" key="5">
    <source>
        <dbReference type="PROSITE" id="PS51352"/>
    </source>
</evidence>
<accession>A0A0C1IHC4</accession>
<reference evidence="6 7" key="1">
    <citation type="submission" date="2014-11" db="EMBL/GenBank/DDBJ databases">
        <title>Genome sequence of Flavihumibacter solisilvae 3-3.</title>
        <authorList>
            <person name="Zhou G."/>
            <person name="Li M."/>
            <person name="Wang G."/>
        </authorList>
    </citation>
    <scope>NUCLEOTIDE SEQUENCE [LARGE SCALE GENOMIC DNA]</scope>
    <source>
        <strain evidence="6 7">3-3</strain>
    </source>
</reference>
<keyword evidence="3" id="KW-1015">Disulfide bond</keyword>
<comment type="caution">
    <text evidence="6">The sequence shown here is derived from an EMBL/GenBank/DDBJ whole genome shotgun (WGS) entry which is preliminary data.</text>
</comment>
<evidence type="ECO:0000313" key="6">
    <source>
        <dbReference type="EMBL" id="KIC93590.1"/>
    </source>
</evidence>
<dbReference type="InterPro" id="IPR050553">
    <property type="entry name" value="Thioredoxin_ResA/DsbE_sf"/>
</dbReference>
<dbReference type="PROSITE" id="PS51352">
    <property type="entry name" value="THIOREDOXIN_2"/>
    <property type="match status" value="1"/>
</dbReference>
<dbReference type="EMBL" id="JSVC01000019">
    <property type="protein sequence ID" value="KIC93590.1"/>
    <property type="molecule type" value="Genomic_DNA"/>
</dbReference>
<evidence type="ECO:0000256" key="1">
    <source>
        <dbReference type="ARBA" id="ARBA00004196"/>
    </source>
</evidence>
<dbReference type="Gene3D" id="3.40.30.10">
    <property type="entry name" value="Glutaredoxin"/>
    <property type="match status" value="1"/>
</dbReference>
<comment type="subcellular location">
    <subcellularLocation>
        <location evidence="1">Cell envelope</location>
    </subcellularLocation>
</comment>
<name>A0A0C1IHC4_9BACT</name>
<evidence type="ECO:0000256" key="3">
    <source>
        <dbReference type="ARBA" id="ARBA00023157"/>
    </source>
</evidence>
<gene>
    <name evidence="6" type="ORF">OI18_16700</name>
</gene>
<keyword evidence="7" id="KW-1185">Reference proteome</keyword>
<evidence type="ECO:0000256" key="4">
    <source>
        <dbReference type="ARBA" id="ARBA00023284"/>
    </source>
</evidence>
<dbReference type="AlphaFoldDB" id="A0A0C1IHC4"/>
<dbReference type="InterPro" id="IPR017937">
    <property type="entry name" value="Thioredoxin_CS"/>
</dbReference>
<protein>
    <submittedName>
        <fullName evidence="6">Alkyl hydroperoxide reductase</fullName>
    </submittedName>
</protein>
<keyword evidence="2" id="KW-0201">Cytochrome c-type biogenesis</keyword>
<feature type="domain" description="Thioredoxin" evidence="5">
    <location>
        <begin position="45"/>
        <end position="186"/>
    </location>
</feature>
<keyword evidence="4" id="KW-0676">Redox-active center</keyword>
<dbReference type="InterPro" id="IPR013766">
    <property type="entry name" value="Thioredoxin_domain"/>
</dbReference>
<dbReference type="STRING" id="1349421.OI18_16700"/>
<dbReference type="PANTHER" id="PTHR42852">
    <property type="entry name" value="THIOL:DISULFIDE INTERCHANGE PROTEIN DSBE"/>
    <property type="match status" value="1"/>
</dbReference>
<dbReference type="Proteomes" id="UP000031408">
    <property type="component" value="Unassembled WGS sequence"/>
</dbReference>
<dbReference type="CDD" id="cd02966">
    <property type="entry name" value="TlpA_like_family"/>
    <property type="match status" value="1"/>
</dbReference>
<dbReference type="GO" id="GO:0030313">
    <property type="term" value="C:cell envelope"/>
    <property type="evidence" value="ECO:0007669"/>
    <property type="project" value="UniProtKB-SubCell"/>
</dbReference>
<dbReference type="InterPro" id="IPR000866">
    <property type="entry name" value="AhpC/TSA"/>
</dbReference>
<dbReference type="GO" id="GO:0016491">
    <property type="term" value="F:oxidoreductase activity"/>
    <property type="evidence" value="ECO:0007669"/>
    <property type="project" value="InterPro"/>
</dbReference>
<dbReference type="GO" id="GO:0017004">
    <property type="term" value="P:cytochrome complex assembly"/>
    <property type="evidence" value="ECO:0007669"/>
    <property type="project" value="UniProtKB-KW"/>
</dbReference>